<evidence type="ECO:0000256" key="1">
    <source>
        <dbReference type="SAM" id="MobiDB-lite"/>
    </source>
</evidence>
<gene>
    <name evidence="2" type="ORF">PROAA_80002</name>
</gene>
<feature type="region of interest" description="Disordered" evidence="1">
    <location>
        <begin position="120"/>
        <end position="154"/>
    </location>
</feature>
<name>A0A1A8Y1W5_9RHOO</name>
<dbReference type="AlphaFoldDB" id="A0A1A8Y1W5"/>
<proteinExistence type="predicted"/>
<sequence length="154" mass="16782">MPIKLSQFGHEQPLDASGKQPSKRLLYLGTCRKSNSRDSAIALVDVWPAFGQLRDANLPPSPTSPRTVGLQFGQYVLPAFKRDSHPPISGRLNGAYRPYAVGILTAHATQPPWVSEFNSDLAPGCRSRQRSRSSPKATPISVGCTHRHSSPHST</sequence>
<evidence type="ECO:0000313" key="3">
    <source>
        <dbReference type="Proteomes" id="UP000199600"/>
    </source>
</evidence>
<keyword evidence="3" id="KW-1185">Reference proteome</keyword>
<feature type="compositionally biased region" description="Basic residues" evidence="1">
    <location>
        <begin position="145"/>
        <end position="154"/>
    </location>
</feature>
<accession>A0A1A8Y1W5</accession>
<organism evidence="2 3">
    <name type="scientific">Candidatus Propionivibrio aalborgensis</name>
    <dbReference type="NCBI Taxonomy" id="1860101"/>
    <lineage>
        <taxon>Bacteria</taxon>
        <taxon>Pseudomonadati</taxon>
        <taxon>Pseudomonadota</taxon>
        <taxon>Betaproteobacteria</taxon>
        <taxon>Rhodocyclales</taxon>
        <taxon>Rhodocyclaceae</taxon>
        <taxon>Propionivibrio</taxon>
    </lineage>
</organism>
<reference evidence="2 3" key="1">
    <citation type="submission" date="2016-06" db="EMBL/GenBank/DDBJ databases">
        <authorList>
            <person name="Kjaerup R.B."/>
            <person name="Dalgaard T.S."/>
            <person name="Juul-Madsen H.R."/>
        </authorList>
    </citation>
    <scope>NUCLEOTIDE SEQUENCE [LARGE SCALE GENOMIC DNA]</scope>
    <source>
        <strain evidence="2">2</strain>
    </source>
</reference>
<feature type="region of interest" description="Disordered" evidence="1">
    <location>
        <begin position="1"/>
        <end position="20"/>
    </location>
</feature>
<dbReference type="Proteomes" id="UP000199600">
    <property type="component" value="Unassembled WGS sequence"/>
</dbReference>
<dbReference type="EMBL" id="FLQY01000384">
    <property type="protein sequence ID" value="SBT10941.1"/>
    <property type="molecule type" value="Genomic_DNA"/>
</dbReference>
<protein>
    <submittedName>
        <fullName evidence="2">Uncharacterized protein</fullName>
    </submittedName>
</protein>
<evidence type="ECO:0000313" key="2">
    <source>
        <dbReference type="EMBL" id="SBT10941.1"/>
    </source>
</evidence>